<dbReference type="InterPro" id="IPR053962">
    <property type="entry name" value="XRCC4_CC"/>
</dbReference>
<dbReference type="InterPro" id="IPR014751">
    <property type="entry name" value="XRCC4-like_C"/>
</dbReference>
<evidence type="ECO:0000259" key="3">
    <source>
        <dbReference type="Pfam" id="PF21924"/>
    </source>
</evidence>
<dbReference type="STRING" id="196109.A0A136IXK7"/>
<proteinExistence type="predicted"/>
<accession>A0A136IXK7</accession>
<evidence type="ECO:0000256" key="1">
    <source>
        <dbReference type="SAM" id="Coils"/>
    </source>
</evidence>
<dbReference type="EMBL" id="KQ964254">
    <property type="protein sequence ID" value="KXJ89682.1"/>
    <property type="molecule type" value="Genomic_DNA"/>
</dbReference>
<dbReference type="OrthoDB" id="8064436at2759"/>
<keyword evidence="1" id="KW-0175">Coiled coil</keyword>
<organism evidence="4 5">
    <name type="scientific">Microdochium bolleyi</name>
    <dbReference type="NCBI Taxonomy" id="196109"/>
    <lineage>
        <taxon>Eukaryota</taxon>
        <taxon>Fungi</taxon>
        <taxon>Dikarya</taxon>
        <taxon>Ascomycota</taxon>
        <taxon>Pezizomycotina</taxon>
        <taxon>Sordariomycetes</taxon>
        <taxon>Xylariomycetidae</taxon>
        <taxon>Xylariales</taxon>
        <taxon>Microdochiaceae</taxon>
        <taxon>Microdochium</taxon>
    </lineage>
</organism>
<feature type="coiled-coil region" evidence="1">
    <location>
        <begin position="152"/>
        <end position="208"/>
    </location>
</feature>
<feature type="compositionally biased region" description="Acidic residues" evidence="2">
    <location>
        <begin position="384"/>
        <end position="395"/>
    </location>
</feature>
<evidence type="ECO:0000256" key="2">
    <source>
        <dbReference type="SAM" id="MobiDB-lite"/>
    </source>
</evidence>
<dbReference type="SUPFAM" id="SSF58022">
    <property type="entry name" value="XRCC4, C-terminal oligomerization domain"/>
    <property type="match status" value="1"/>
</dbReference>
<gene>
    <name evidence="4" type="ORF">Micbo1qcDRAFT_234955</name>
</gene>
<dbReference type="Pfam" id="PF21924">
    <property type="entry name" value="XRCC4_CC"/>
    <property type="match status" value="1"/>
</dbReference>
<dbReference type="Proteomes" id="UP000070501">
    <property type="component" value="Unassembled WGS sequence"/>
</dbReference>
<protein>
    <recommendedName>
        <fullName evidence="3">XRCC4 coiled-coil domain-containing protein</fullName>
    </recommendedName>
</protein>
<dbReference type="AlphaFoldDB" id="A0A136IXK7"/>
<evidence type="ECO:0000313" key="5">
    <source>
        <dbReference type="Proteomes" id="UP000070501"/>
    </source>
</evidence>
<reference evidence="5" key="1">
    <citation type="submission" date="2016-02" db="EMBL/GenBank/DDBJ databases">
        <title>Draft genome sequence of Microdochium bolleyi, a fungal endophyte of beachgrass.</title>
        <authorList>
            <consortium name="DOE Joint Genome Institute"/>
            <person name="David A.S."/>
            <person name="May G."/>
            <person name="Haridas S."/>
            <person name="Lim J."/>
            <person name="Wang M."/>
            <person name="Labutti K."/>
            <person name="Lipzen A."/>
            <person name="Barry K."/>
            <person name="Grigoriev I.V."/>
        </authorList>
    </citation>
    <scope>NUCLEOTIDE SEQUENCE [LARGE SCALE GENOMIC DNA]</scope>
    <source>
        <strain evidence="5">J235TASD1</strain>
    </source>
</reference>
<feature type="compositionally biased region" description="Low complexity" evidence="2">
    <location>
        <begin position="307"/>
        <end position="343"/>
    </location>
</feature>
<feature type="compositionally biased region" description="Acidic residues" evidence="2">
    <location>
        <begin position="278"/>
        <end position="294"/>
    </location>
</feature>
<feature type="region of interest" description="Disordered" evidence="2">
    <location>
        <begin position="220"/>
        <end position="395"/>
    </location>
</feature>
<dbReference type="PANTHER" id="PTHR42067:SF1">
    <property type="entry name" value="MITOTIC APPARATUS PROTEIN P62"/>
    <property type="match status" value="1"/>
</dbReference>
<sequence>MAKAPVVRFPIAGREDDFFLLEVSPHGSKPLDLKLLGTEGEAVFVTRLRHRRVVEHKSSTGHCTDAEWEAILTAALVERKQVHDIEIRADVSKDGSAVGLSFRKNIQGITQRLGSIKIPERPEDDADESNEISPFHWCVAILGERAELEGRAASSTAKIEFLEHTVNELKDQLQEFIKAKEDDESQLLEKFRDLLNEKKVKIRQQQRLLASVDVGNQTVAESQYDSKRKASASRPSKRKVDGEGAVDSSDDDDDHDDDKRGNPNAMEVDSEHRPQGDPEADEQMTTDDDDDETHDEASTESGDEQLQAKAQAAKSSSRNTRPAGRKSSPAAPAKSATRSTRSTHGIKSEPASQQADDVPPAKRELPFMRKKKNAAPPPKAAPTNDDDETGSDDEL</sequence>
<name>A0A136IXK7_9PEZI</name>
<keyword evidence="5" id="KW-1185">Reference proteome</keyword>
<evidence type="ECO:0000313" key="4">
    <source>
        <dbReference type="EMBL" id="KXJ89682.1"/>
    </source>
</evidence>
<feature type="domain" description="XRCC4 coiled-coil" evidence="3">
    <location>
        <begin position="160"/>
        <end position="204"/>
    </location>
</feature>
<dbReference type="InParanoid" id="A0A136IXK7"/>
<dbReference type="PANTHER" id="PTHR42067">
    <property type="entry name" value="YALI0C15378P"/>
    <property type="match status" value="1"/>
</dbReference>
<dbReference type="Gene3D" id="1.20.5.370">
    <property type="match status" value="1"/>
</dbReference>